<proteinExistence type="predicted"/>
<dbReference type="GO" id="GO:0004252">
    <property type="term" value="F:serine-type endopeptidase activity"/>
    <property type="evidence" value="ECO:0007669"/>
    <property type="project" value="InterPro"/>
</dbReference>
<protein>
    <recommendedName>
        <fullName evidence="3">Peptidase S1 domain-containing protein</fullName>
    </recommendedName>
</protein>
<reference evidence="4" key="1">
    <citation type="submission" date="2025-08" db="UniProtKB">
        <authorList>
            <consortium name="Ensembl"/>
        </authorList>
    </citation>
    <scope>IDENTIFICATION</scope>
</reference>
<dbReference type="Pfam" id="PF00089">
    <property type="entry name" value="Trypsin"/>
    <property type="match status" value="1"/>
</dbReference>
<evidence type="ECO:0000256" key="2">
    <source>
        <dbReference type="SAM" id="SignalP"/>
    </source>
</evidence>
<dbReference type="InterPro" id="IPR043504">
    <property type="entry name" value="Peptidase_S1_PA_chymotrypsin"/>
</dbReference>
<dbReference type="SUPFAM" id="SSF50494">
    <property type="entry name" value="Trypsin-like serine proteases"/>
    <property type="match status" value="2"/>
</dbReference>
<feature type="signal peptide" evidence="2">
    <location>
        <begin position="1"/>
        <end position="22"/>
    </location>
</feature>
<evidence type="ECO:0000313" key="4">
    <source>
        <dbReference type="Ensembl" id="ENSVKKP00000013554.1"/>
    </source>
</evidence>
<evidence type="ECO:0000256" key="1">
    <source>
        <dbReference type="ARBA" id="ARBA00023157"/>
    </source>
</evidence>
<reference evidence="4" key="2">
    <citation type="submission" date="2025-09" db="UniProtKB">
        <authorList>
            <consortium name="Ensembl"/>
        </authorList>
    </citation>
    <scope>IDENTIFICATION</scope>
</reference>
<dbReference type="Ensembl" id="ENSVKKT00000013879.1">
    <property type="protein sequence ID" value="ENSVKKP00000013554.1"/>
    <property type="gene ID" value="ENSVKKG00000009349.1"/>
</dbReference>
<feature type="domain" description="Peptidase S1" evidence="3">
    <location>
        <begin position="1"/>
        <end position="126"/>
    </location>
</feature>
<dbReference type="PANTHER" id="PTHR24276:SF97">
    <property type="entry name" value="GH13245P2-RELATED"/>
    <property type="match status" value="1"/>
</dbReference>
<dbReference type="GO" id="GO:0006508">
    <property type="term" value="P:proteolysis"/>
    <property type="evidence" value="ECO:0007669"/>
    <property type="project" value="InterPro"/>
</dbReference>
<organism evidence="4 5">
    <name type="scientific">Varanus komodoensis</name>
    <name type="common">Komodo dragon</name>
    <dbReference type="NCBI Taxonomy" id="61221"/>
    <lineage>
        <taxon>Eukaryota</taxon>
        <taxon>Metazoa</taxon>
        <taxon>Chordata</taxon>
        <taxon>Craniata</taxon>
        <taxon>Vertebrata</taxon>
        <taxon>Euteleostomi</taxon>
        <taxon>Lepidosauria</taxon>
        <taxon>Squamata</taxon>
        <taxon>Bifurcata</taxon>
        <taxon>Unidentata</taxon>
        <taxon>Episquamata</taxon>
        <taxon>Toxicofera</taxon>
        <taxon>Anguimorpha</taxon>
        <taxon>Paleoanguimorpha</taxon>
        <taxon>Varanoidea</taxon>
        <taxon>Varanidae</taxon>
        <taxon>Varanus</taxon>
    </lineage>
</organism>
<keyword evidence="1" id="KW-1015">Disulfide bond</keyword>
<dbReference type="InterPro" id="IPR050430">
    <property type="entry name" value="Peptidase_S1"/>
</dbReference>
<keyword evidence="5" id="KW-1185">Reference proteome</keyword>
<dbReference type="Gene3D" id="2.40.10.10">
    <property type="entry name" value="Trypsin-like serine proteases"/>
    <property type="match status" value="2"/>
</dbReference>
<name>A0A8D2KX49_VARKO</name>
<dbReference type="InterPro" id="IPR001254">
    <property type="entry name" value="Trypsin_dom"/>
</dbReference>
<dbReference type="AlphaFoldDB" id="A0A8D2KX49"/>
<dbReference type="Proteomes" id="UP000694545">
    <property type="component" value="Unplaced"/>
</dbReference>
<accession>A0A8D2KX49</accession>
<keyword evidence="2" id="KW-0732">Signal</keyword>
<dbReference type="OMA" id="HISHYIP"/>
<feature type="chain" id="PRO_5034722832" description="Peptidase S1 domain-containing protein" evidence="2">
    <location>
        <begin position="23"/>
        <end position="128"/>
    </location>
</feature>
<sequence>MYVCVRVFGFCAAFFPFKVLKAAILSSQQQPYGGSDPPRIVGGYVVPPHSSTYLVSLKRKTGYHFCAGTLVSRSWVLTAGDSGGPLVCEGRVFGIVSWGHSCASPKYPGVYTAVANFQEWIYKIVFKK</sequence>
<evidence type="ECO:0000259" key="3">
    <source>
        <dbReference type="PROSITE" id="PS50240"/>
    </source>
</evidence>
<dbReference type="PANTHER" id="PTHR24276">
    <property type="entry name" value="POLYSERASE-RELATED"/>
    <property type="match status" value="1"/>
</dbReference>
<evidence type="ECO:0000313" key="5">
    <source>
        <dbReference type="Proteomes" id="UP000694545"/>
    </source>
</evidence>
<dbReference type="PROSITE" id="PS50240">
    <property type="entry name" value="TRYPSIN_DOM"/>
    <property type="match status" value="1"/>
</dbReference>
<dbReference type="InterPro" id="IPR009003">
    <property type="entry name" value="Peptidase_S1_PA"/>
</dbReference>